<feature type="domain" description="SWIM-type" evidence="3">
    <location>
        <begin position="138"/>
        <end position="169"/>
    </location>
</feature>
<dbReference type="GO" id="GO:0004386">
    <property type="term" value="F:helicase activity"/>
    <property type="evidence" value="ECO:0007669"/>
    <property type="project" value="UniProtKB-KW"/>
</dbReference>
<dbReference type="AlphaFoldDB" id="A0A6J4HTX4"/>
<evidence type="ECO:0000259" key="3">
    <source>
        <dbReference type="PROSITE" id="PS50966"/>
    </source>
</evidence>
<feature type="region of interest" description="Disordered" evidence="2">
    <location>
        <begin position="203"/>
        <end position="224"/>
    </location>
</feature>
<dbReference type="EMBL" id="CADCTC010000073">
    <property type="protein sequence ID" value="CAA9233344.1"/>
    <property type="molecule type" value="Genomic_DNA"/>
</dbReference>
<dbReference type="InterPro" id="IPR007527">
    <property type="entry name" value="Znf_SWIM"/>
</dbReference>
<keyword evidence="1" id="KW-0862">Zinc</keyword>
<protein>
    <submittedName>
        <fullName evidence="4">SWF/SNF family helicase</fullName>
    </submittedName>
</protein>
<sequence length="309" mass="33224">MSWRHWDGWEPAAPRRPANGIKAKTQRGTFGATWWAGRWLAALEQLVDPGRLSRGRSYARSGQVTTLEAGPTGIDARVQGSRPTPYNVTLCFRRLTDGEWDAVADALAGQAVFAARLLAGEMPEQIEDAFRTARASLFPVAEGDLETDCSCPDWSNPCKHVAAVFYLLGERFDEDPFLMFALRGRTKDQIITSLRERRAAGAEAIGSTAAGDTSEPVASGPAEEIELPEPLLSPPAAADTSAAEAFWTARLDLDAVAFSYEPPPVDGLPAKVRGAPPQWPAGVDFTAAAEQAYRAIAERARSLASGDSP</sequence>
<keyword evidence="4" id="KW-0067">ATP-binding</keyword>
<organism evidence="4">
    <name type="scientific">uncultured Chloroflexota bacterium</name>
    <dbReference type="NCBI Taxonomy" id="166587"/>
    <lineage>
        <taxon>Bacteria</taxon>
        <taxon>Bacillati</taxon>
        <taxon>Chloroflexota</taxon>
        <taxon>environmental samples</taxon>
    </lineage>
</organism>
<evidence type="ECO:0000313" key="4">
    <source>
        <dbReference type="EMBL" id="CAA9233344.1"/>
    </source>
</evidence>
<dbReference type="GO" id="GO:0008270">
    <property type="term" value="F:zinc ion binding"/>
    <property type="evidence" value="ECO:0007669"/>
    <property type="project" value="UniProtKB-KW"/>
</dbReference>
<dbReference type="Pfam" id="PF04434">
    <property type="entry name" value="SWIM"/>
    <property type="match status" value="1"/>
</dbReference>
<dbReference type="PANTHER" id="PTHR38133">
    <property type="entry name" value="SLR1429 PROTEIN"/>
    <property type="match status" value="1"/>
</dbReference>
<proteinExistence type="predicted"/>
<keyword evidence="4" id="KW-0347">Helicase</keyword>
<keyword evidence="1" id="KW-0479">Metal-binding</keyword>
<keyword evidence="4" id="KW-0378">Hydrolase</keyword>
<keyword evidence="1" id="KW-0863">Zinc-finger</keyword>
<dbReference type="PANTHER" id="PTHR38133:SF1">
    <property type="entry name" value="SLR1429 PROTEIN"/>
    <property type="match status" value="1"/>
</dbReference>
<name>A0A6J4HTX4_9CHLR</name>
<gene>
    <name evidence="4" type="ORF">AVDCRST_MAG77-1123</name>
</gene>
<keyword evidence="4" id="KW-0547">Nucleotide-binding</keyword>
<reference evidence="4" key="1">
    <citation type="submission" date="2020-02" db="EMBL/GenBank/DDBJ databases">
        <authorList>
            <person name="Meier V. D."/>
        </authorList>
    </citation>
    <scope>NUCLEOTIDE SEQUENCE</scope>
    <source>
        <strain evidence="4">AVDCRST_MAG77</strain>
    </source>
</reference>
<accession>A0A6J4HTX4</accession>
<evidence type="ECO:0000256" key="1">
    <source>
        <dbReference type="PROSITE-ProRule" id="PRU00325"/>
    </source>
</evidence>
<dbReference type="PROSITE" id="PS50966">
    <property type="entry name" value="ZF_SWIM"/>
    <property type="match status" value="1"/>
</dbReference>
<evidence type="ECO:0000256" key="2">
    <source>
        <dbReference type="SAM" id="MobiDB-lite"/>
    </source>
</evidence>